<dbReference type="PANTHER" id="PTHR11472:SF34">
    <property type="entry name" value="REGULATOR OF TELOMERE ELONGATION HELICASE 1"/>
    <property type="match status" value="1"/>
</dbReference>
<dbReference type="GO" id="GO:0005524">
    <property type="term" value="F:ATP binding"/>
    <property type="evidence" value="ECO:0007669"/>
    <property type="project" value="InterPro"/>
</dbReference>
<dbReference type="GO" id="GO:0003676">
    <property type="term" value="F:nucleic acid binding"/>
    <property type="evidence" value="ECO:0007669"/>
    <property type="project" value="InterPro"/>
</dbReference>
<reference evidence="2" key="1">
    <citation type="submission" date="2018-05" db="EMBL/GenBank/DDBJ databases">
        <authorList>
            <person name="Lanie J.A."/>
            <person name="Ng W.-L."/>
            <person name="Kazmierczak K.M."/>
            <person name="Andrzejewski T.M."/>
            <person name="Davidsen T.M."/>
            <person name="Wayne K.J."/>
            <person name="Tettelin H."/>
            <person name="Glass J.I."/>
            <person name="Rusch D."/>
            <person name="Podicherti R."/>
            <person name="Tsui H.-C.T."/>
            <person name="Winkler M.E."/>
        </authorList>
    </citation>
    <scope>NUCLEOTIDE SEQUENCE</scope>
</reference>
<organism evidence="2">
    <name type="scientific">marine metagenome</name>
    <dbReference type="NCBI Taxonomy" id="408172"/>
    <lineage>
        <taxon>unclassified sequences</taxon>
        <taxon>metagenomes</taxon>
        <taxon>ecological metagenomes</taxon>
    </lineage>
</organism>
<sequence length="266" mass="29502">GVAQILSHDLFREKSSVVLTSATLSTGGDFDHLCTRLGFIPDEEYRLKSPFDYRASTQTLLVEDISNPGSPKSQHEIIDCIANTAIAAEGRTLALFTSNAAIKATYSVLRAKLRSNNILVLAQGISGTPDGLVRRMREEDRPVVLLGTSSLWEGIDIQGDRLQALILTRLPFEVPTDPVFAARSETYGDSYKAFTEYSIPKAVIRFRQGFGRLIRSSTDRGVFVVLDSRIVHRNYGKRFIEGLPDTSIKTCSMKDIGENTKTWLLN</sequence>
<dbReference type="SUPFAM" id="SSF52540">
    <property type="entry name" value="P-loop containing nucleoside triphosphate hydrolases"/>
    <property type="match status" value="1"/>
</dbReference>
<dbReference type="InterPro" id="IPR027417">
    <property type="entry name" value="P-loop_NTPase"/>
</dbReference>
<dbReference type="EMBL" id="UINC01058283">
    <property type="protein sequence ID" value="SVB80359.1"/>
    <property type="molecule type" value="Genomic_DNA"/>
</dbReference>
<dbReference type="SMART" id="SM00491">
    <property type="entry name" value="HELICc2"/>
    <property type="match status" value="1"/>
</dbReference>
<accession>A0A382GZH4</accession>
<dbReference type="InterPro" id="IPR045028">
    <property type="entry name" value="DinG/Rad3-like"/>
</dbReference>
<dbReference type="GO" id="GO:0006139">
    <property type="term" value="P:nucleobase-containing compound metabolic process"/>
    <property type="evidence" value="ECO:0007669"/>
    <property type="project" value="InterPro"/>
</dbReference>
<gene>
    <name evidence="2" type="ORF">METZ01_LOCUS233213</name>
</gene>
<dbReference type="InterPro" id="IPR006555">
    <property type="entry name" value="ATP-dep_Helicase_C"/>
</dbReference>
<feature type="domain" description="ATP-dependent helicase C-terminal" evidence="1">
    <location>
        <begin position="99"/>
        <end position="232"/>
    </location>
</feature>
<dbReference type="AlphaFoldDB" id="A0A382GZH4"/>
<feature type="non-terminal residue" evidence="2">
    <location>
        <position position="1"/>
    </location>
</feature>
<protein>
    <recommendedName>
        <fullName evidence="1">ATP-dependent helicase C-terminal domain-containing protein</fullName>
    </recommendedName>
</protein>
<dbReference type="Pfam" id="PF13307">
    <property type="entry name" value="Helicase_C_2"/>
    <property type="match status" value="1"/>
</dbReference>
<dbReference type="GO" id="GO:0016818">
    <property type="term" value="F:hydrolase activity, acting on acid anhydrides, in phosphorus-containing anhydrides"/>
    <property type="evidence" value="ECO:0007669"/>
    <property type="project" value="InterPro"/>
</dbReference>
<evidence type="ECO:0000259" key="1">
    <source>
        <dbReference type="SMART" id="SM00491"/>
    </source>
</evidence>
<dbReference type="Gene3D" id="3.40.50.300">
    <property type="entry name" value="P-loop containing nucleotide triphosphate hydrolases"/>
    <property type="match status" value="1"/>
</dbReference>
<proteinExistence type="predicted"/>
<name>A0A382GZH4_9ZZZZ</name>
<dbReference type="PANTHER" id="PTHR11472">
    <property type="entry name" value="DNA REPAIR DEAD HELICASE RAD3/XP-D SUBFAMILY MEMBER"/>
    <property type="match status" value="1"/>
</dbReference>
<dbReference type="GO" id="GO:0003678">
    <property type="term" value="F:DNA helicase activity"/>
    <property type="evidence" value="ECO:0007669"/>
    <property type="project" value="TreeGrafter"/>
</dbReference>
<evidence type="ECO:0000313" key="2">
    <source>
        <dbReference type="EMBL" id="SVB80359.1"/>
    </source>
</evidence>